<evidence type="ECO:0000313" key="2">
    <source>
        <dbReference type="EMBL" id="SHI54160.1"/>
    </source>
</evidence>
<dbReference type="Pfam" id="PF13487">
    <property type="entry name" value="HD_5"/>
    <property type="match status" value="1"/>
</dbReference>
<dbReference type="PROSITE" id="PS51832">
    <property type="entry name" value="HD_GYP"/>
    <property type="match status" value="1"/>
</dbReference>
<evidence type="ECO:0000259" key="1">
    <source>
        <dbReference type="PROSITE" id="PS51832"/>
    </source>
</evidence>
<dbReference type="EMBL" id="FQZV01000003">
    <property type="protein sequence ID" value="SHI54160.1"/>
    <property type="molecule type" value="Genomic_DNA"/>
</dbReference>
<dbReference type="Gene3D" id="1.10.3210.10">
    <property type="entry name" value="Hypothetical protein af1432"/>
    <property type="match status" value="1"/>
</dbReference>
<organism evidence="2 3">
    <name type="scientific">Geosporobacter subterraneus DSM 17957</name>
    <dbReference type="NCBI Taxonomy" id="1121919"/>
    <lineage>
        <taxon>Bacteria</taxon>
        <taxon>Bacillati</taxon>
        <taxon>Bacillota</taxon>
        <taxon>Clostridia</taxon>
        <taxon>Peptostreptococcales</taxon>
        <taxon>Thermotaleaceae</taxon>
        <taxon>Geosporobacter</taxon>
    </lineage>
</organism>
<evidence type="ECO:0000313" key="3">
    <source>
        <dbReference type="Proteomes" id="UP000184536"/>
    </source>
</evidence>
<dbReference type="Proteomes" id="UP000184536">
    <property type="component" value="Unassembled WGS sequence"/>
</dbReference>
<name>A0A1M6BZJ7_9FIRM</name>
<dbReference type="OrthoDB" id="2694293at2"/>
<gene>
    <name evidence="2" type="ORF">SAMN02745975_00110</name>
</gene>
<accession>A0A1M6BZJ7</accession>
<proteinExistence type="predicted"/>
<dbReference type="RefSeq" id="WP_110939426.1">
    <property type="nucleotide sequence ID" value="NZ_FQZV01000003.1"/>
</dbReference>
<keyword evidence="3" id="KW-1185">Reference proteome</keyword>
<reference evidence="3" key="1">
    <citation type="submission" date="2016-11" db="EMBL/GenBank/DDBJ databases">
        <authorList>
            <person name="Varghese N."/>
            <person name="Submissions S."/>
        </authorList>
    </citation>
    <scope>NUCLEOTIDE SEQUENCE [LARGE SCALE GENOMIC DNA]</scope>
    <source>
        <strain evidence="3">DSM 17957</strain>
    </source>
</reference>
<feature type="domain" description="HD-GYP" evidence="1">
    <location>
        <begin position="169"/>
        <end position="365"/>
    </location>
</feature>
<protein>
    <submittedName>
        <fullName evidence="2">HD domain-containing protein</fullName>
    </submittedName>
</protein>
<dbReference type="CDD" id="cd00077">
    <property type="entry name" value="HDc"/>
    <property type="match status" value="1"/>
</dbReference>
<dbReference type="AlphaFoldDB" id="A0A1M6BZJ7"/>
<dbReference type="InterPro" id="IPR003607">
    <property type="entry name" value="HD/PDEase_dom"/>
</dbReference>
<sequence>MGNTKPNLYVKKQLRQLIPGDILLHPIYRTDGLMLINQYKTLSSDIIQKIIYHLPSNTHVLVVPSQDSYQQYIDEEQYRNAQYIDMLQEIILEHNKLMTVPLTMMSLLDPHVNVETMRQDSYSEKNYNPDNDYLDTLYKFPLFLSFENNLESAKLKERASRVRKKLYDIIRSNNVLCNALIPIKHYKDILLIHSMNTVSISLMIGLTIELTEEELVDLAITALLIDASLTRLPKETFNIHLQYSTKGKELYQVYVDFIKNISTELPMLRKESIFFGILDYYEHYDGGGYPKGKSGKDIGRFARIISMAHFYEEKVGGYFHNSGTKPRDAISLVWENKSKKFDPNIIDIFVRRSNFFKIGESIIIPEYGRGIITGFEDYINVPHMPIVKFENGVTVNLLTLHKHE</sequence>
<dbReference type="PANTHER" id="PTHR43155:SF2">
    <property type="entry name" value="CYCLIC DI-GMP PHOSPHODIESTERASE PA4108"/>
    <property type="match status" value="1"/>
</dbReference>
<dbReference type="SUPFAM" id="SSF109604">
    <property type="entry name" value="HD-domain/PDEase-like"/>
    <property type="match status" value="1"/>
</dbReference>
<dbReference type="STRING" id="1121919.SAMN02745975_00110"/>
<dbReference type="PANTHER" id="PTHR43155">
    <property type="entry name" value="CYCLIC DI-GMP PHOSPHODIESTERASE PA4108-RELATED"/>
    <property type="match status" value="1"/>
</dbReference>
<dbReference type="InterPro" id="IPR037522">
    <property type="entry name" value="HD_GYP_dom"/>
</dbReference>